<accession>A0A101XP65</accession>
<dbReference type="InterPro" id="IPR031807">
    <property type="entry name" value="HicB-like"/>
</dbReference>
<dbReference type="SUPFAM" id="SSF143100">
    <property type="entry name" value="TTHA1013/TTHA0281-like"/>
    <property type="match status" value="1"/>
</dbReference>
<evidence type="ECO:0000259" key="1">
    <source>
        <dbReference type="Pfam" id="PF15919"/>
    </source>
</evidence>
<reference evidence="2 3" key="1">
    <citation type="submission" date="2015-12" db="EMBL/GenBank/DDBJ databases">
        <title>Draft genome sequence of Acidibacillus ferrooxidans ITV001, isolated from a chalcopyrite acid mine drainage site in Brazil.</title>
        <authorList>
            <person name="Dall'Agnol H."/>
            <person name="Nancucheo I."/>
            <person name="Johnson B."/>
            <person name="Oliveira R."/>
            <person name="Leite L."/>
            <person name="Pylro V."/>
            <person name="Nunes G.L."/>
            <person name="Tzotzos G."/>
            <person name="Fernandes G.R."/>
            <person name="Dutra J."/>
            <person name="Orellana S.C."/>
            <person name="Oliveira G."/>
        </authorList>
    </citation>
    <scope>NUCLEOTIDE SEQUENCE [LARGE SCALE GENOMIC DNA]</scope>
    <source>
        <strain evidence="3">ITV01</strain>
    </source>
</reference>
<dbReference type="RefSeq" id="WP_067719171.1">
    <property type="nucleotide sequence ID" value="NZ_LPVJ01000069.1"/>
</dbReference>
<evidence type="ECO:0000313" key="2">
    <source>
        <dbReference type="EMBL" id="KUO94899.1"/>
    </source>
</evidence>
<dbReference type="AlphaFoldDB" id="A0A101XP65"/>
<sequence length="136" mass="15394">MTKDRYVYPAIFDYADDGISIRFPDLPGCLPCAQSTEDAMKNAREAMALHLYGMEQDCDAIPEATPINKLQVAENQAIVLVEAWMPPFRDEIEKKAVKKTLTIPKWLDDLAVDQHVNFSHLLQDALKRYLGVADKN</sequence>
<dbReference type="Gene3D" id="3.30.160.250">
    <property type="match status" value="1"/>
</dbReference>
<proteinExistence type="predicted"/>
<evidence type="ECO:0000313" key="3">
    <source>
        <dbReference type="Proteomes" id="UP000053557"/>
    </source>
</evidence>
<dbReference type="InterPro" id="IPR035069">
    <property type="entry name" value="TTHA1013/TTHA0281-like"/>
</dbReference>
<organism evidence="2 3">
    <name type="scientific">Ferroacidibacillus organovorans</name>
    <dbReference type="NCBI Taxonomy" id="1765683"/>
    <lineage>
        <taxon>Bacteria</taxon>
        <taxon>Bacillati</taxon>
        <taxon>Bacillota</taxon>
        <taxon>Bacilli</taxon>
        <taxon>Bacillales</taxon>
        <taxon>Alicyclobacillaceae</taxon>
        <taxon>Ferroacidibacillus</taxon>
    </lineage>
</organism>
<feature type="domain" description="HicB-like antitoxin of toxin-antitoxin system" evidence="1">
    <location>
        <begin position="9"/>
        <end position="124"/>
    </location>
</feature>
<comment type="caution">
    <text evidence="2">The sequence shown here is derived from an EMBL/GenBank/DDBJ whole genome shotgun (WGS) entry which is preliminary data.</text>
</comment>
<dbReference type="Proteomes" id="UP000053557">
    <property type="component" value="Unassembled WGS sequence"/>
</dbReference>
<keyword evidence="3" id="KW-1185">Reference proteome</keyword>
<dbReference type="OrthoDB" id="5419659at2"/>
<gene>
    <name evidence="2" type="ORF">ATW55_15515</name>
</gene>
<name>A0A101XP65_9BACL</name>
<dbReference type="EMBL" id="LPVJ01000069">
    <property type="protein sequence ID" value="KUO94899.1"/>
    <property type="molecule type" value="Genomic_DNA"/>
</dbReference>
<dbReference type="Pfam" id="PF15919">
    <property type="entry name" value="HicB_lk_antitox"/>
    <property type="match status" value="1"/>
</dbReference>
<protein>
    <submittedName>
        <fullName evidence="2">Pilus assembly protein HicB</fullName>
    </submittedName>
</protein>